<gene>
    <name evidence="1" type="ORF">GEV33_004724</name>
</gene>
<comment type="caution">
    <text evidence="1">The sequence shown here is derived from an EMBL/GenBank/DDBJ whole genome shotgun (WGS) entry which is preliminary data.</text>
</comment>
<dbReference type="EMBL" id="JABDTM020018393">
    <property type="protein sequence ID" value="KAH0818061.1"/>
    <property type="molecule type" value="Genomic_DNA"/>
</dbReference>
<accession>A0A8J6LMD2</accession>
<dbReference type="Proteomes" id="UP000719412">
    <property type="component" value="Unassembled WGS sequence"/>
</dbReference>
<dbReference type="AlphaFoldDB" id="A0A8J6LMD2"/>
<proteinExistence type="predicted"/>
<protein>
    <submittedName>
        <fullName evidence="1">Uncharacterized protein</fullName>
    </submittedName>
</protein>
<sequence>MSTTIMKNIKDTVTFSESTLHRTCFQQKYTLWYFYAINKRGVSASVHLFHGGECESFVDVFAFLDVPSSSNMNTLVILPLILCVVQANAADKQEVKAKTTPSAVNTIQQNPKYEMYYHQPMVKYQQPVQQMHQQIQLQQVQLQPIHQIQQLQQLQQLQQKAQLVPVQFIHKPYYVTQQQAQPQAMIIIAQPALLPQSLVYNNPTQQLLNYFHSNPQARYQLLHGNYHHNHQLQAQAAQAVQAGQAQAVHPTQAQAVQPTATYMHPVLASPSIGNYILAAAPQYQQVSAPVAAQHQLVAHTSAMPAQAMQYTTQQTHQVQQVQPQQQVQQQQPAQLSSIAHLAQLAAQQYVSNQMKTAPAIVTGFEHFTPEQQAQIKAQLSSHLGTGFHAVANPNQYSAKYVAEQDANKNNNNNNFVPSPQVKTESLTTVSSQPADVLKARFMKRYFVVICCVLASVVAKDTKVSLEDIERDNLKSSKTIPQKTLAGSPTDYGFLPVKTATDYTRQQPKYVQYVPPQQYTPPIQQYQAAPQQYYYQQQALNLQNPYQQYENVQYVTDNSIAQQQYYTPQYVYLQQYSAPSTAVQSVVDPKGGIQYVMYVPSYTPKAEQTQSFQNVVYANDQQTYTVPETQYVAPQPQTPAIKYVTPQKSQVYTKQEPKSLLDSYVPSILQVQYYKQQQARANAIQQSVKDAAPAAKGYRPAQTQHNSAESIVNYTYQIPSTHQKYN</sequence>
<organism evidence="1 2">
    <name type="scientific">Tenebrio molitor</name>
    <name type="common">Yellow mealworm beetle</name>
    <dbReference type="NCBI Taxonomy" id="7067"/>
    <lineage>
        <taxon>Eukaryota</taxon>
        <taxon>Metazoa</taxon>
        <taxon>Ecdysozoa</taxon>
        <taxon>Arthropoda</taxon>
        <taxon>Hexapoda</taxon>
        <taxon>Insecta</taxon>
        <taxon>Pterygota</taxon>
        <taxon>Neoptera</taxon>
        <taxon>Endopterygota</taxon>
        <taxon>Coleoptera</taxon>
        <taxon>Polyphaga</taxon>
        <taxon>Cucujiformia</taxon>
        <taxon>Tenebrionidae</taxon>
        <taxon>Tenebrio</taxon>
    </lineage>
</organism>
<keyword evidence="2" id="KW-1185">Reference proteome</keyword>
<evidence type="ECO:0000313" key="1">
    <source>
        <dbReference type="EMBL" id="KAH0818061.1"/>
    </source>
</evidence>
<reference evidence="1" key="2">
    <citation type="submission" date="2021-08" db="EMBL/GenBank/DDBJ databases">
        <authorList>
            <person name="Eriksson T."/>
        </authorList>
    </citation>
    <scope>NUCLEOTIDE SEQUENCE</scope>
    <source>
        <strain evidence="1">Stoneville</strain>
        <tissue evidence="1">Whole head</tissue>
    </source>
</reference>
<name>A0A8J6LMD2_TENMO</name>
<evidence type="ECO:0000313" key="2">
    <source>
        <dbReference type="Proteomes" id="UP000719412"/>
    </source>
</evidence>
<reference evidence="1" key="1">
    <citation type="journal article" date="2020" name="J Insects Food Feed">
        <title>The yellow mealworm (Tenebrio molitor) genome: a resource for the emerging insects as food and feed industry.</title>
        <authorList>
            <person name="Eriksson T."/>
            <person name="Andere A."/>
            <person name="Kelstrup H."/>
            <person name="Emery V."/>
            <person name="Picard C."/>
        </authorList>
    </citation>
    <scope>NUCLEOTIDE SEQUENCE</scope>
    <source>
        <strain evidence="1">Stoneville</strain>
        <tissue evidence="1">Whole head</tissue>
    </source>
</reference>